<keyword evidence="2" id="KW-1185">Reference proteome</keyword>
<evidence type="ECO:0000313" key="1">
    <source>
        <dbReference type="EMBL" id="KAH9419076.1"/>
    </source>
</evidence>
<feature type="non-terminal residue" evidence="1">
    <location>
        <position position="1"/>
    </location>
</feature>
<gene>
    <name evidence="1" type="ORF">DERP_005578</name>
</gene>
<sequence length="66" mass="7891">FIDCIDYELLLYKTLFLNFESNKNWSRVGMVQPGACSIDYTEENSPFFLDYYISVHNANKWNRDLK</sequence>
<protein>
    <submittedName>
        <fullName evidence="1">Uncharacterized protein</fullName>
    </submittedName>
</protein>
<organism evidence="1 2">
    <name type="scientific">Dermatophagoides pteronyssinus</name>
    <name type="common">European house dust mite</name>
    <dbReference type="NCBI Taxonomy" id="6956"/>
    <lineage>
        <taxon>Eukaryota</taxon>
        <taxon>Metazoa</taxon>
        <taxon>Ecdysozoa</taxon>
        <taxon>Arthropoda</taxon>
        <taxon>Chelicerata</taxon>
        <taxon>Arachnida</taxon>
        <taxon>Acari</taxon>
        <taxon>Acariformes</taxon>
        <taxon>Sarcoptiformes</taxon>
        <taxon>Astigmata</taxon>
        <taxon>Psoroptidia</taxon>
        <taxon>Analgoidea</taxon>
        <taxon>Pyroglyphidae</taxon>
        <taxon>Dermatophagoidinae</taxon>
        <taxon>Dermatophagoides</taxon>
    </lineage>
</organism>
<comment type="caution">
    <text evidence="1">The sequence shown here is derived from an EMBL/GenBank/DDBJ whole genome shotgun (WGS) entry which is preliminary data.</text>
</comment>
<accession>A0ABQ8J917</accession>
<proteinExistence type="predicted"/>
<reference evidence="1 2" key="2">
    <citation type="journal article" date="2022" name="Mol. Biol. Evol.">
        <title>Comparative Genomics Reveals Insights into the Divergent Evolution of Astigmatic Mites and Household Pest Adaptations.</title>
        <authorList>
            <person name="Xiong Q."/>
            <person name="Wan A.T."/>
            <person name="Liu X."/>
            <person name="Fung C.S."/>
            <person name="Xiao X."/>
            <person name="Malainual N."/>
            <person name="Hou J."/>
            <person name="Wang L."/>
            <person name="Wang M."/>
            <person name="Yang K.Y."/>
            <person name="Cui Y."/>
            <person name="Leung E.L."/>
            <person name="Nong W."/>
            <person name="Shin S.K."/>
            <person name="Au S.W."/>
            <person name="Jeong K.Y."/>
            <person name="Chew F.T."/>
            <person name="Hui J.H."/>
            <person name="Leung T.F."/>
            <person name="Tungtrongchitr A."/>
            <person name="Zhong N."/>
            <person name="Liu Z."/>
            <person name="Tsui S.K."/>
        </authorList>
    </citation>
    <scope>NUCLEOTIDE SEQUENCE [LARGE SCALE GENOMIC DNA]</scope>
    <source>
        <strain evidence="1">Derp</strain>
    </source>
</reference>
<name>A0ABQ8J917_DERPT</name>
<dbReference type="Proteomes" id="UP000887458">
    <property type="component" value="Unassembled WGS sequence"/>
</dbReference>
<dbReference type="EMBL" id="NJHN03000060">
    <property type="protein sequence ID" value="KAH9419076.1"/>
    <property type="molecule type" value="Genomic_DNA"/>
</dbReference>
<reference evidence="1 2" key="1">
    <citation type="journal article" date="2018" name="J. Allergy Clin. Immunol.">
        <title>High-quality assembly of Dermatophagoides pteronyssinus genome and transcriptome reveals a wide range of novel allergens.</title>
        <authorList>
            <person name="Liu X.Y."/>
            <person name="Yang K.Y."/>
            <person name="Wang M.Q."/>
            <person name="Kwok J.S."/>
            <person name="Zeng X."/>
            <person name="Yang Z."/>
            <person name="Xiao X.J."/>
            <person name="Lau C.P."/>
            <person name="Li Y."/>
            <person name="Huang Z.M."/>
            <person name="Ba J.G."/>
            <person name="Yim A.K."/>
            <person name="Ouyang C.Y."/>
            <person name="Ngai S.M."/>
            <person name="Chan T.F."/>
            <person name="Leung E.L."/>
            <person name="Liu L."/>
            <person name="Liu Z.G."/>
            <person name="Tsui S.K."/>
        </authorList>
    </citation>
    <scope>NUCLEOTIDE SEQUENCE [LARGE SCALE GENOMIC DNA]</scope>
    <source>
        <strain evidence="1">Derp</strain>
    </source>
</reference>
<evidence type="ECO:0000313" key="2">
    <source>
        <dbReference type="Proteomes" id="UP000887458"/>
    </source>
</evidence>